<gene>
    <name evidence="3" type="ORF">N0V93_004145</name>
</gene>
<feature type="compositionally biased region" description="Polar residues" evidence="1">
    <location>
        <begin position="155"/>
        <end position="167"/>
    </location>
</feature>
<feature type="region of interest" description="Disordered" evidence="1">
    <location>
        <begin position="141"/>
        <end position="167"/>
    </location>
</feature>
<dbReference type="OrthoDB" id="5220781at2759"/>
<keyword evidence="2" id="KW-0812">Transmembrane</keyword>
<dbReference type="AlphaFoldDB" id="A0A9W8YQY6"/>
<proteinExistence type="predicted"/>
<dbReference type="EMBL" id="JAPEVB010000003">
    <property type="protein sequence ID" value="KAJ4390549.1"/>
    <property type="molecule type" value="Genomic_DNA"/>
</dbReference>
<keyword evidence="4" id="KW-1185">Reference proteome</keyword>
<name>A0A9W8YQY6_9PEZI</name>
<feature type="region of interest" description="Disordered" evidence="1">
    <location>
        <begin position="242"/>
        <end position="272"/>
    </location>
</feature>
<organism evidence="3 4">
    <name type="scientific">Gnomoniopsis smithogilvyi</name>
    <dbReference type="NCBI Taxonomy" id="1191159"/>
    <lineage>
        <taxon>Eukaryota</taxon>
        <taxon>Fungi</taxon>
        <taxon>Dikarya</taxon>
        <taxon>Ascomycota</taxon>
        <taxon>Pezizomycotina</taxon>
        <taxon>Sordariomycetes</taxon>
        <taxon>Sordariomycetidae</taxon>
        <taxon>Diaporthales</taxon>
        <taxon>Gnomoniaceae</taxon>
        <taxon>Gnomoniopsis</taxon>
    </lineage>
</organism>
<dbReference type="Proteomes" id="UP001140453">
    <property type="component" value="Unassembled WGS sequence"/>
</dbReference>
<evidence type="ECO:0000313" key="4">
    <source>
        <dbReference type="Proteomes" id="UP001140453"/>
    </source>
</evidence>
<evidence type="ECO:0000313" key="3">
    <source>
        <dbReference type="EMBL" id="KAJ4390549.1"/>
    </source>
</evidence>
<evidence type="ECO:0000256" key="1">
    <source>
        <dbReference type="SAM" id="MobiDB-lite"/>
    </source>
</evidence>
<keyword evidence="2" id="KW-1133">Transmembrane helix</keyword>
<comment type="caution">
    <text evidence="3">The sequence shown here is derived from an EMBL/GenBank/DDBJ whole genome shotgun (WGS) entry which is preliminary data.</text>
</comment>
<sequence length="389" mass="43081">MIPPKSHMRPGASASAHVLSDRKHDIHLERLDHDTDLTDIDEELEARDSLAQHMSFDSSDESDFNHTSLSDIIDGLPTAVKSLGPLRTIRRSASIRSWVSYFYEISTSSMGAQISHEEHAEEHHHTLVSTSTTTTEVELQQQQHQPMNSKRRRASNTMRSTKGPATSTELVEYVDPERKGIDRFCGIQGQSLVNNALSERRSSFSQGCGADGDRSNERRAYVQGLAWLLQGLPRDLDDQERQDLTRSMPPPLLGEINGRRGHRRGGPSLRHADATGGRSFIQRVVAALIVQLIVPMQFLWAYLITLLGHAVYLERKYKVTEHVVKHSSELGYTVGKNGVKLSGVIYKNGGARVGAVITDAVAYVADGVVKGISDGIREACLELKEDGDR</sequence>
<protein>
    <submittedName>
        <fullName evidence="3">Uncharacterized protein</fullName>
    </submittedName>
</protein>
<feature type="transmembrane region" description="Helical" evidence="2">
    <location>
        <begin position="284"/>
        <end position="308"/>
    </location>
</feature>
<keyword evidence="2" id="KW-0472">Membrane</keyword>
<reference evidence="3" key="1">
    <citation type="submission" date="2022-10" db="EMBL/GenBank/DDBJ databases">
        <title>Tapping the CABI collections for fungal endophytes: first genome assemblies for Collariella, Neodidymelliopsis, Ascochyta clinopodiicola, Didymella pomorum, Didymosphaeria variabile, Neocosmospora piperis and Neocucurbitaria cava.</title>
        <authorList>
            <person name="Hill R."/>
        </authorList>
    </citation>
    <scope>NUCLEOTIDE SEQUENCE</scope>
    <source>
        <strain evidence="3">IMI 355082</strain>
    </source>
</reference>
<evidence type="ECO:0000256" key="2">
    <source>
        <dbReference type="SAM" id="Phobius"/>
    </source>
</evidence>
<accession>A0A9W8YQY6</accession>